<protein>
    <submittedName>
        <fullName evidence="8">Uncharacterized protein</fullName>
    </submittedName>
</protein>
<evidence type="ECO:0000313" key="7">
    <source>
        <dbReference type="EMBL" id="VZR37650.1"/>
    </source>
</evidence>
<sequence>MTEILMMAQRFKQQNQEKEKQQRVEREKQRQMRSRGMGGMER</sequence>
<feature type="compositionally biased region" description="Basic and acidic residues" evidence="1">
    <location>
        <begin position="15"/>
        <end position="30"/>
    </location>
</feature>
<evidence type="ECO:0000313" key="8">
    <source>
        <dbReference type="EMBL" id="VZR39398.1"/>
    </source>
</evidence>
<evidence type="ECO:0000313" key="6">
    <source>
        <dbReference type="EMBL" id="VZR37091.1"/>
    </source>
</evidence>
<dbReference type="AlphaFoldDB" id="A0ABD7W8Z9"/>
<dbReference type="EMBL" id="CACRYR010000220">
    <property type="protein sequence ID" value="VZR35219.1"/>
    <property type="molecule type" value="Genomic_DNA"/>
</dbReference>
<dbReference type="EMBL" id="CACRYR010000226">
    <property type="protein sequence ID" value="VZR37078.1"/>
    <property type="molecule type" value="Genomic_DNA"/>
</dbReference>
<dbReference type="Proteomes" id="UP000629265">
    <property type="component" value="Unassembled WGS sequence"/>
</dbReference>
<name>A0ABD7W8Z9_ECOLX</name>
<evidence type="ECO:0000313" key="9">
    <source>
        <dbReference type="Proteomes" id="UP000629265"/>
    </source>
</evidence>
<evidence type="ECO:0000313" key="3">
    <source>
        <dbReference type="EMBL" id="VZR35219.1"/>
    </source>
</evidence>
<evidence type="ECO:0000313" key="2">
    <source>
        <dbReference type="EMBL" id="VZR35201.1"/>
    </source>
</evidence>
<dbReference type="EMBL" id="CACRYR010000219">
    <property type="protein sequence ID" value="VZR35201.1"/>
    <property type="molecule type" value="Genomic_DNA"/>
</dbReference>
<gene>
    <name evidence="2" type="ORF">IDONEFKE_05463</name>
    <name evidence="3" type="ORF">IDONEFKE_05464</name>
    <name evidence="4" type="ORF">IDONEFKE_05465</name>
    <name evidence="5" type="ORF">IDONEFKE_05467</name>
    <name evidence="6" type="ORF">IDONEFKE_05468</name>
    <name evidence="7" type="ORF">IDONEFKE_05469</name>
    <name evidence="8" type="ORF">IDONEFKE_05473</name>
</gene>
<evidence type="ECO:0000313" key="4">
    <source>
        <dbReference type="EMBL" id="VZR37055.1"/>
    </source>
</evidence>
<dbReference type="EMBL" id="CACRYR010000227">
    <property type="protein sequence ID" value="VZR37091.1"/>
    <property type="molecule type" value="Genomic_DNA"/>
</dbReference>
<accession>A0ABD7W8Z9</accession>
<evidence type="ECO:0000256" key="1">
    <source>
        <dbReference type="SAM" id="MobiDB-lite"/>
    </source>
</evidence>
<dbReference type="EMBL" id="CACRYR010000224">
    <property type="protein sequence ID" value="VZR37055.1"/>
    <property type="molecule type" value="Genomic_DNA"/>
</dbReference>
<organism evidence="8 9">
    <name type="scientific">Escherichia coli</name>
    <dbReference type="NCBI Taxonomy" id="562"/>
    <lineage>
        <taxon>Bacteria</taxon>
        <taxon>Pseudomonadati</taxon>
        <taxon>Pseudomonadota</taxon>
        <taxon>Gammaproteobacteria</taxon>
        <taxon>Enterobacterales</taxon>
        <taxon>Enterobacteriaceae</taxon>
        <taxon>Escherichia</taxon>
    </lineage>
</organism>
<comment type="caution">
    <text evidence="8">The sequence shown here is derived from an EMBL/GenBank/DDBJ whole genome shotgun (WGS) entry which is preliminary data.</text>
</comment>
<dbReference type="EMBL" id="CACRYR010000280">
    <property type="protein sequence ID" value="VZR39398.1"/>
    <property type="molecule type" value="Genomic_DNA"/>
</dbReference>
<evidence type="ECO:0000313" key="5">
    <source>
        <dbReference type="EMBL" id="VZR37078.1"/>
    </source>
</evidence>
<reference evidence="8 9" key="1">
    <citation type="submission" date="2019-11" db="EMBL/GenBank/DDBJ databases">
        <authorList>
            <person name="Haines EK M."/>
        </authorList>
    </citation>
    <scope>NUCLEOTIDE SEQUENCE [LARGE SCALE GENOMIC DNA]</scope>
    <source>
        <strain evidence="8">KR2729</strain>
    </source>
</reference>
<feature type="region of interest" description="Disordered" evidence="1">
    <location>
        <begin position="1"/>
        <end position="42"/>
    </location>
</feature>
<dbReference type="EMBL" id="CACRYR010000238">
    <property type="protein sequence ID" value="VZR37650.1"/>
    <property type="molecule type" value="Genomic_DNA"/>
</dbReference>
<proteinExistence type="predicted"/>